<keyword evidence="4" id="KW-0288">FMN</keyword>
<dbReference type="GO" id="GO:0016491">
    <property type="term" value="F:oxidoreductase activity"/>
    <property type="evidence" value="ECO:0007669"/>
    <property type="project" value="UniProtKB-KW"/>
</dbReference>
<evidence type="ECO:0000256" key="5">
    <source>
        <dbReference type="ARBA" id="ARBA00023002"/>
    </source>
</evidence>
<dbReference type="Proteomes" id="UP000307768">
    <property type="component" value="Unassembled WGS sequence"/>
</dbReference>
<evidence type="ECO:0000256" key="2">
    <source>
        <dbReference type="ARBA" id="ARBA00007118"/>
    </source>
</evidence>
<keyword evidence="3" id="KW-0285">Flavoprotein</keyword>
<gene>
    <name evidence="7" type="ORF">FE697_021095</name>
</gene>
<dbReference type="CDD" id="cd02136">
    <property type="entry name" value="PnbA_NfnB-like"/>
    <property type="match status" value="1"/>
</dbReference>
<evidence type="ECO:0000259" key="6">
    <source>
        <dbReference type="Pfam" id="PF00881"/>
    </source>
</evidence>
<evidence type="ECO:0000313" key="7">
    <source>
        <dbReference type="EMBL" id="KAA1418320.1"/>
    </source>
</evidence>
<dbReference type="PANTHER" id="PTHR43673:SF2">
    <property type="entry name" value="NITROREDUCTASE"/>
    <property type="match status" value="1"/>
</dbReference>
<feature type="domain" description="Nitroreductase" evidence="6">
    <location>
        <begin position="7"/>
        <end position="194"/>
    </location>
</feature>
<proteinExistence type="inferred from homology"/>
<comment type="caution">
    <text evidence="7">The sequence shown here is derived from an EMBL/GenBank/DDBJ whole genome shotgun (WGS) entry which is preliminary data.</text>
</comment>
<name>A0A5Q6RK37_9ACTN</name>
<evidence type="ECO:0000256" key="1">
    <source>
        <dbReference type="ARBA" id="ARBA00001917"/>
    </source>
</evidence>
<sequence>MQLSDVLAQRWSCRAFRSEPVPAETLRDVLTLAQRTASWCNTQPWHVHLLSGDATRELAASLTAHVQENAPSSDLPTPQEYSGVYRQRRRDSGFALYESLGIERDDLAARGAQMLRNFTFFGAPHAAIITTDRAQGVYGAVDCGGYVANLLNAAHAYGVATVAQAAIAMYSDHVREVLGIADDRLVVCAVALGHADEEHPVNGFRTTRAPLEESVTFVT</sequence>
<dbReference type="SUPFAM" id="SSF55469">
    <property type="entry name" value="FMN-dependent nitroreductase-like"/>
    <property type="match status" value="1"/>
</dbReference>
<protein>
    <submittedName>
        <fullName evidence="7">Nitroreductase</fullName>
    </submittedName>
</protein>
<accession>A0A5Q6RK37</accession>
<organism evidence="7 8">
    <name type="scientific">Mumia zhuanghuii</name>
    <dbReference type="NCBI Taxonomy" id="2585211"/>
    <lineage>
        <taxon>Bacteria</taxon>
        <taxon>Bacillati</taxon>
        <taxon>Actinomycetota</taxon>
        <taxon>Actinomycetes</taxon>
        <taxon>Propionibacteriales</taxon>
        <taxon>Nocardioidaceae</taxon>
        <taxon>Mumia</taxon>
    </lineage>
</organism>
<comment type="cofactor">
    <cofactor evidence="1">
        <name>FMN</name>
        <dbReference type="ChEBI" id="CHEBI:58210"/>
    </cofactor>
</comment>
<evidence type="ECO:0000313" key="8">
    <source>
        <dbReference type="Proteomes" id="UP000307768"/>
    </source>
</evidence>
<reference evidence="7 8" key="1">
    <citation type="submission" date="2019-09" db="EMBL/GenBank/DDBJ databases">
        <title>Mumia zhuanghuii sp. nov. isolated from the intestinal contents of plateau pika (Ochotona curzoniae) in the Qinghai-Tibet plateau of China.</title>
        <authorList>
            <person name="Tian Z."/>
        </authorList>
    </citation>
    <scope>NUCLEOTIDE SEQUENCE [LARGE SCALE GENOMIC DNA]</scope>
    <source>
        <strain evidence="8">350</strain>
    </source>
</reference>
<evidence type="ECO:0000256" key="3">
    <source>
        <dbReference type="ARBA" id="ARBA00022630"/>
    </source>
</evidence>
<dbReference type="AlphaFoldDB" id="A0A5Q6RK37"/>
<evidence type="ECO:0000256" key="4">
    <source>
        <dbReference type="ARBA" id="ARBA00022643"/>
    </source>
</evidence>
<dbReference type="InterPro" id="IPR000415">
    <property type="entry name" value="Nitroreductase-like"/>
</dbReference>
<dbReference type="Pfam" id="PF00881">
    <property type="entry name" value="Nitroreductase"/>
    <property type="match status" value="1"/>
</dbReference>
<dbReference type="OrthoDB" id="9798230at2"/>
<dbReference type="PANTHER" id="PTHR43673">
    <property type="entry name" value="NAD(P)H NITROREDUCTASE YDGI-RELATED"/>
    <property type="match status" value="1"/>
</dbReference>
<dbReference type="Gene3D" id="3.40.109.10">
    <property type="entry name" value="NADH Oxidase"/>
    <property type="match status" value="1"/>
</dbReference>
<keyword evidence="5" id="KW-0560">Oxidoreductase</keyword>
<dbReference type="InterPro" id="IPR029479">
    <property type="entry name" value="Nitroreductase"/>
</dbReference>
<dbReference type="RefSeq" id="WP_149771609.1">
    <property type="nucleotide sequence ID" value="NZ_VDFQ02000007.1"/>
</dbReference>
<comment type="similarity">
    <text evidence="2">Belongs to the nitroreductase family.</text>
</comment>
<dbReference type="EMBL" id="VDFQ02000007">
    <property type="protein sequence ID" value="KAA1418320.1"/>
    <property type="molecule type" value="Genomic_DNA"/>
</dbReference>